<feature type="domain" description="Glycosyl transferase family 1" evidence="1">
    <location>
        <begin position="186"/>
        <end position="342"/>
    </location>
</feature>
<reference evidence="4" key="1">
    <citation type="submission" date="2017-08" db="EMBL/GenBank/DDBJ databases">
        <title>Direct submision.</title>
        <authorList>
            <person name="Kim S.-J."/>
            <person name="Rhee S.-K."/>
        </authorList>
    </citation>
    <scope>NUCLEOTIDE SEQUENCE [LARGE SCALE GENOMIC DNA]</scope>
    <source>
        <strain evidence="4">GI5</strain>
    </source>
</reference>
<dbReference type="RefSeq" id="WP_101894970.1">
    <property type="nucleotide sequence ID" value="NZ_CP022684.1"/>
</dbReference>
<dbReference type="OrthoDB" id="9804196at2"/>
<dbReference type="PANTHER" id="PTHR45947">
    <property type="entry name" value="SULFOQUINOVOSYL TRANSFERASE SQD2"/>
    <property type="match status" value="1"/>
</dbReference>
<dbReference type="Pfam" id="PF13439">
    <property type="entry name" value="Glyco_transf_4"/>
    <property type="match status" value="1"/>
</dbReference>
<dbReference type="EMBL" id="CP022684">
    <property type="protein sequence ID" value="AUM13595.1"/>
    <property type="molecule type" value="Genomic_DNA"/>
</dbReference>
<evidence type="ECO:0008006" key="5">
    <source>
        <dbReference type="Google" id="ProtNLM"/>
    </source>
</evidence>
<organism evidence="3 4">
    <name type="scientific">Ketobacter alkanivorans</name>
    <dbReference type="NCBI Taxonomy" id="1917421"/>
    <lineage>
        <taxon>Bacteria</taxon>
        <taxon>Pseudomonadati</taxon>
        <taxon>Pseudomonadota</taxon>
        <taxon>Gammaproteobacteria</taxon>
        <taxon>Pseudomonadales</taxon>
        <taxon>Ketobacteraceae</taxon>
        <taxon>Ketobacter</taxon>
    </lineage>
</organism>
<gene>
    <name evidence="3" type="ORF">Kalk_14715</name>
</gene>
<evidence type="ECO:0000313" key="3">
    <source>
        <dbReference type="EMBL" id="AUM13595.1"/>
    </source>
</evidence>
<dbReference type="Pfam" id="PF00534">
    <property type="entry name" value="Glycos_transf_1"/>
    <property type="match status" value="1"/>
</dbReference>
<dbReference type="AlphaFoldDB" id="A0A2K9LQ40"/>
<evidence type="ECO:0000259" key="1">
    <source>
        <dbReference type="Pfam" id="PF00534"/>
    </source>
</evidence>
<dbReference type="GO" id="GO:0016757">
    <property type="term" value="F:glycosyltransferase activity"/>
    <property type="evidence" value="ECO:0007669"/>
    <property type="project" value="TreeGrafter"/>
</dbReference>
<dbReference type="InterPro" id="IPR028098">
    <property type="entry name" value="Glyco_trans_4-like_N"/>
</dbReference>
<name>A0A2K9LQ40_9GAMM</name>
<dbReference type="Proteomes" id="UP000235116">
    <property type="component" value="Chromosome"/>
</dbReference>
<dbReference type="InterPro" id="IPR001296">
    <property type="entry name" value="Glyco_trans_1"/>
</dbReference>
<dbReference type="Gene3D" id="3.40.50.2000">
    <property type="entry name" value="Glycogen Phosphorylase B"/>
    <property type="match status" value="2"/>
</dbReference>
<protein>
    <recommendedName>
        <fullName evidence="5">Glycosyltransferase</fullName>
    </recommendedName>
</protein>
<dbReference type="PANTHER" id="PTHR45947:SF14">
    <property type="entry name" value="SLL1723 PROTEIN"/>
    <property type="match status" value="1"/>
</dbReference>
<feature type="domain" description="Glycosyltransferase subfamily 4-like N-terminal" evidence="2">
    <location>
        <begin position="14"/>
        <end position="169"/>
    </location>
</feature>
<accession>A0A2K9LQ40</accession>
<evidence type="ECO:0000259" key="2">
    <source>
        <dbReference type="Pfam" id="PF13439"/>
    </source>
</evidence>
<evidence type="ECO:0000313" key="4">
    <source>
        <dbReference type="Proteomes" id="UP000235116"/>
    </source>
</evidence>
<dbReference type="KEGG" id="kak:Kalk_14715"/>
<sequence length="368" mass="40347">MSKHILHITYDMNIGGTEQVIKNLVLGLNGQKFRSSVLCIDGQVGPWGQELEAAGIKHHCLQRQPGFDIGLIRSIRSLVLSQSVDIVHAHQYTPYTYGWFGSMFTGKPVIFTEHGRFYPDVSSTKRKLINPILQTRTAAITSISRATKQALVTYENFSASCIEVIYNGMADSICQPSDSLALELGLESGHTVFGTISRLDPIKNQTMMLRAFAHCLKTFEHVRMLIVGDGPSRVELESLVDELEIRHAVIFTGFQPKPQQYLALMDVFLLPSLSEGTSMTLLEAMCFAKPSIATAVGGTPEIIEDGVSGLLTPNDDEQALATAMLKLAASSSLRQALGGKARAAYEARFTLANMVNCYESLYARLLSP</sequence>
<dbReference type="InterPro" id="IPR050194">
    <property type="entry name" value="Glycosyltransferase_grp1"/>
</dbReference>
<dbReference type="SUPFAM" id="SSF53756">
    <property type="entry name" value="UDP-Glycosyltransferase/glycogen phosphorylase"/>
    <property type="match status" value="1"/>
</dbReference>
<keyword evidence="4" id="KW-1185">Reference proteome</keyword>
<proteinExistence type="predicted"/>